<dbReference type="SMART" id="SM00530">
    <property type="entry name" value="HTH_XRE"/>
    <property type="match status" value="1"/>
</dbReference>
<feature type="repeat" description="WD" evidence="3">
    <location>
        <begin position="1003"/>
        <end position="1036"/>
    </location>
</feature>
<accession>A0ABW4PIZ3</accession>
<keyword evidence="1 3" id="KW-0853">WD repeat</keyword>
<evidence type="ECO:0000256" key="2">
    <source>
        <dbReference type="ARBA" id="ARBA00022737"/>
    </source>
</evidence>
<dbReference type="InterPro" id="IPR015943">
    <property type="entry name" value="WD40/YVTN_repeat-like_dom_sf"/>
</dbReference>
<name>A0ABW4PIZ3_9ACTN</name>
<feature type="repeat" description="WD" evidence="3">
    <location>
        <begin position="780"/>
        <end position="814"/>
    </location>
</feature>
<feature type="repeat" description="WD" evidence="3">
    <location>
        <begin position="596"/>
        <end position="629"/>
    </location>
</feature>
<feature type="domain" description="HTH cro/C1-type" evidence="4">
    <location>
        <begin position="21"/>
        <end position="77"/>
    </location>
</feature>
<dbReference type="PANTHER" id="PTHR44129">
    <property type="entry name" value="WD REPEAT-CONTAINING PROTEIN POP1"/>
    <property type="match status" value="1"/>
</dbReference>
<feature type="repeat" description="WD" evidence="3">
    <location>
        <begin position="642"/>
        <end position="683"/>
    </location>
</feature>
<dbReference type="SUPFAM" id="SSF50978">
    <property type="entry name" value="WD40 repeat-like"/>
    <property type="match status" value="1"/>
</dbReference>
<dbReference type="InterPro" id="IPR049052">
    <property type="entry name" value="nSTAND1"/>
</dbReference>
<organism evidence="5 6">
    <name type="scientific">Streptomyces desertarenae</name>
    <dbReference type="NCBI Taxonomy" id="2666184"/>
    <lineage>
        <taxon>Bacteria</taxon>
        <taxon>Bacillati</taxon>
        <taxon>Actinomycetota</taxon>
        <taxon>Actinomycetes</taxon>
        <taxon>Kitasatosporales</taxon>
        <taxon>Streptomycetaceae</taxon>
        <taxon>Streptomyces</taxon>
    </lineage>
</organism>
<feature type="repeat" description="WD" evidence="3">
    <location>
        <begin position="1141"/>
        <end position="1174"/>
    </location>
</feature>
<dbReference type="Pfam" id="PF00400">
    <property type="entry name" value="WD40"/>
    <property type="match status" value="14"/>
</dbReference>
<keyword evidence="6" id="KW-1185">Reference proteome</keyword>
<sequence>MGRREAELDPNAGPVERFALALRALRREAGGPTYRVMARQAGYSVTALSQAAAGSSLPTLPVTLAYVRACGGDVAEWERRWREAEREAAGCPQDGGGDGAQPPYRGLARFEPDDAPLFFGRDRLADRLAGLTRRHRFTAVFGPSGSGKSSLLRAGLIPRLRRAGDGGPPPATVRIITPGADPLAVHGARLEPRPDADGDTWLIVDQFEELYTVCRDPAVRAAFIDRLLAARDDGSRLRVVVAVRADFLGRCAEHAGLTAALQDATLLTGPMSRDELREAIVRPAAAVGLQVERSLTARLLDEAENEPGALPLLSHALLETWRHRRGRMLTQAAYDTAGGLHGAAARTAEEVFARLTEAQADLARRLLLRLVAPGDGTPDTRRPADRAELDLGDPRDVSTVVERLAGARLITLADGTVDLAHEALIDAWPRLRGWIDAERDKLRVHRRLTEAARGWEDLDRDPGALYQGSRLAMAGEVFPETDRHRELTPLEREFLAASVRQRRRAVARRRTVTAVLTALLLLVSGTAVVAFQQRATARAERNAAVFHQITAKSEELRGAQSSLSARLNLAAHRMRRTPEGLTRLISDAHTTLSAPLTGHTGTVTAVAFSPDGATLASAGFDAAVRLWDVGGPGRPRPLGGPLTGHEGRVRSVAFSPDGATLATTGIDRTVRLWDVRRPERPRPLGGPLTGHAEHVVSVSFSPDGTVLASAGDDAAVRLWDVGDPVRPRPLGTIPDAHTDSVRSVAFSPDGATLASAGFDAAVRLWDVRRPGRPRPLGGSLTGHGAPVWSVAFAPDGAVLASAGQDGAVRLWDTRDPGRPRPLGEPLTGHGAPVDSVAFGPDGTVLASAGQDDAVRLWNVANPAYPQPLGEPLTDHTGGVWSVAFGPDGTVLASAGQDGAVRLWRRSAGLLDGHTNPVNSVAFGPRGRLLASGSSDDHMVRLWDTRDPARPTLIGEPLEAHRDDVTSVAFAPRGRVMATASEDRTVRLWDVGDPERPRPLGGPLDGRSGALLSVAFSSDGRLLAGAGKEGAVRLWDVGDPERPRPLGGPLEAHRDDVTSVAFAPRGRVMATAGADNAVRLWDVGDPERPRPLGGPLDGHTDIATSVAFSPGGEVLASAGEDRAVRLWDVGDPERPRPLGGPLTGHKGPVHAVAFGPDGTTLASGSGDRTVRLWDVGDPERPEPLGDSLTGHTGTVTAVAFGPDGATLASGSYDVTARVWRLDAQQAARRVCAATGDSLTRRQWERHVPQVPFSPSCG</sequence>
<reference evidence="6" key="1">
    <citation type="journal article" date="2019" name="Int. J. Syst. Evol. Microbiol.">
        <title>The Global Catalogue of Microorganisms (GCM) 10K type strain sequencing project: providing services to taxonomists for standard genome sequencing and annotation.</title>
        <authorList>
            <consortium name="The Broad Institute Genomics Platform"/>
            <consortium name="The Broad Institute Genome Sequencing Center for Infectious Disease"/>
            <person name="Wu L."/>
            <person name="Ma J."/>
        </authorList>
    </citation>
    <scope>NUCLEOTIDE SEQUENCE [LARGE SCALE GENOMIC DNA]</scope>
    <source>
        <strain evidence="6">CGMCC 4.7455</strain>
    </source>
</reference>
<dbReference type="InterPro" id="IPR019775">
    <property type="entry name" value="WD40_repeat_CS"/>
</dbReference>
<dbReference type="SUPFAM" id="SSF52540">
    <property type="entry name" value="P-loop containing nucleoside triphosphate hydrolases"/>
    <property type="match status" value="1"/>
</dbReference>
<gene>
    <name evidence="5" type="ORF">ACFSJS_13725</name>
</gene>
<comment type="caution">
    <text evidence="5">The sequence shown here is derived from an EMBL/GenBank/DDBJ whole genome shotgun (WGS) entry which is preliminary data.</text>
</comment>
<dbReference type="PROSITE" id="PS00678">
    <property type="entry name" value="WD_REPEATS_1"/>
    <property type="match status" value="11"/>
</dbReference>
<dbReference type="SUPFAM" id="SSF50998">
    <property type="entry name" value="Quinoprotein alcohol dehydrogenase-like"/>
    <property type="match status" value="1"/>
</dbReference>
<feature type="repeat" description="WD" evidence="3">
    <location>
        <begin position="826"/>
        <end position="859"/>
    </location>
</feature>
<dbReference type="InterPro" id="IPR036322">
    <property type="entry name" value="WD40_repeat_dom_sf"/>
</dbReference>
<dbReference type="InterPro" id="IPR001387">
    <property type="entry name" value="Cro/C1-type_HTH"/>
</dbReference>
<dbReference type="Gene3D" id="2.130.10.10">
    <property type="entry name" value="YVTN repeat-like/Quinoprotein amine dehydrogenase"/>
    <property type="match status" value="6"/>
</dbReference>
<evidence type="ECO:0000256" key="1">
    <source>
        <dbReference type="ARBA" id="ARBA00022574"/>
    </source>
</evidence>
<dbReference type="PRINTS" id="PR00320">
    <property type="entry name" value="GPROTEINBRPT"/>
</dbReference>
<dbReference type="Pfam" id="PF20703">
    <property type="entry name" value="nSTAND1"/>
    <property type="match status" value="1"/>
</dbReference>
<dbReference type="SMART" id="SM00320">
    <property type="entry name" value="WD40"/>
    <property type="match status" value="14"/>
</dbReference>
<feature type="repeat" description="WD" evidence="3">
    <location>
        <begin position="1095"/>
        <end position="1128"/>
    </location>
</feature>
<feature type="repeat" description="WD" evidence="3">
    <location>
        <begin position="734"/>
        <end position="768"/>
    </location>
</feature>
<dbReference type="InterPro" id="IPR050349">
    <property type="entry name" value="WD_LIS1/nudF_dynein_reg"/>
</dbReference>
<dbReference type="InterPro" id="IPR001680">
    <property type="entry name" value="WD40_rpt"/>
</dbReference>
<feature type="repeat" description="WD" evidence="3">
    <location>
        <begin position="688"/>
        <end position="721"/>
    </location>
</feature>
<dbReference type="InterPro" id="IPR011047">
    <property type="entry name" value="Quinoprotein_ADH-like_sf"/>
</dbReference>
<evidence type="ECO:0000313" key="6">
    <source>
        <dbReference type="Proteomes" id="UP001597365"/>
    </source>
</evidence>
<dbReference type="PROSITE" id="PS50294">
    <property type="entry name" value="WD_REPEATS_REGION"/>
    <property type="match status" value="14"/>
</dbReference>
<dbReference type="EMBL" id="JBHUFU010000007">
    <property type="protein sequence ID" value="MFD1830726.1"/>
    <property type="molecule type" value="Genomic_DNA"/>
</dbReference>
<feature type="repeat" description="WD" evidence="3">
    <location>
        <begin position="1187"/>
        <end position="1228"/>
    </location>
</feature>
<feature type="repeat" description="WD" evidence="3">
    <location>
        <begin position="957"/>
        <end position="990"/>
    </location>
</feature>
<protein>
    <submittedName>
        <fullName evidence="5">WD40 repeat domain-containing protein</fullName>
    </submittedName>
</protein>
<dbReference type="Proteomes" id="UP001597365">
    <property type="component" value="Unassembled WGS sequence"/>
</dbReference>
<dbReference type="InterPro" id="IPR027417">
    <property type="entry name" value="P-loop_NTPase"/>
</dbReference>
<dbReference type="PROSITE" id="PS50082">
    <property type="entry name" value="WD_REPEATS_2"/>
    <property type="match status" value="14"/>
</dbReference>
<evidence type="ECO:0000256" key="3">
    <source>
        <dbReference type="PROSITE-ProRule" id="PRU00221"/>
    </source>
</evidence>
<dbReference type="RefSeq" id="WP_380899932.1">
    <property type="nucleotide sequence ID" value="NZ_JBHUFU010000007.1"/>
</dbReference>
<evidence type="ECO:0000313" key="5">
    <source>
        <dbReference type="EMBL" id="MFD1830726.1"/>
    </source>
</evidence>
<dbReference type="CDD" id="cd00200">
    <property type="entry name" value="WD40"/>
    <property type="match status" value="3"/>
</dbReference>
<evidence type="ECO:0000259" key="4">
    <source>
        <dbReference type="SMART" id="SM00530"/>
    </source>
</evidence>
<feature type="repeat" description="WD" evidence="3">
    <location>
        <begin position="1049"/>
        <end position="1082"/>
    </location>
</feature>
<dbReference type="InterPro" id="IPR020472">
    <property type="entry name" value="WD40_PAC1"/>
</dbReference>
<proteinExistence type="predicted"/>
<feature type="repeat" description="WD" evidence="3">
    <location>
        <begin position="910"/>
        <end position="945"/>
    </location>
</feature>
<keyword evidence="2" id="KW-0677">Repeat</keyword>
<feature type="repeat" description="WD" evidence="3">
    <location>
        <begin position="872"/>
        <end position="903"/>
    </location>
</feature>